<evidence type="ECO:0000313" key="4">
    <source>
        <dbReference type="Proteomes" id="UP000291084"/>
    </source>
</evidence>
<feature type="transmembrane region" description="Helical" evidence="2">
    <location>
        <begin position="39"/>
        <end position="58"/>
    </location>
</feature>
<evidence type="ECO:0000256" key="1">
    <source>
        <dbReference type="SAM" id="MobiDB-lite"/>
    </source>
</evidence>
<proteinExistence type="predicted"/>
<keyword evidence="2" id="KW-0472">Membrane</keyword>
<keyword evidence="2" id="KW-1133">Transmembrane helix</keyword>
<keyword evidence="2" id="KW-0812">Transmembrane</keyword>
<evidence type="ECO:0000313" key="3">
    <source>
        <dbReference type="EMBL" id="BAT94461.1"/>
    </source>
</evidence>
<evidence type="ECO:0000256" key="2">
    <source>
        <dbReference type="SAM" id="Phobius"/>
    </source>
</evidence>
<name>A0A0S3SNN8_PHAAN</name>
<feature type="compositionally biased region" description="Basic and acidic residues" evidence="1">
    <location>
        <begin position="1"/>
        <end position="17"/>
    </location>
</feature>
<dbReference type="EMBL" id="AP015041">
    <property type="protein sequence ID" value="BAT94461.1"/>
    <property type="molecule type" value="Genomic_DNA"/>
</dbReference>
<reference evidence="3 4" key="1">
    <citation type="journal article" date="2015" name="Sci. Rep.">
        <title>The power of single molecule real-time sequencing technology in the de novo assembly of a eukaryotic genome.</title>
        <authorList>
            <person name="Sakai H."/>
            <person name="Naito K."/>
            <person name="Ogiso-Tanaka E."/>
            <person name="Takahashi Y."/>
            <person name="Iseki K."/>
            <person name="Muto C."/>
            <person name="Satou K."/>
            <person name="Teruya K."/>
            <person name="Shiroma A."/>
            <person name="Shimoji M."/>
            <person name="Hirano T."/>
            <person name="Itoh T."/>
            <person name="Kaga A."/>
            <person name="Tomooka N."/>
        </authorList>
    </citation>
    <scope>NUCLEOTIDE SEQUENCE [LARGE SCALE GENOMIC DNA]</scope>
    <source>
        <strain evidence="4">cv. Shumari</strain>
    </source>
</reference>
<sequence>MSAQNQEREEGPIKSDTRIPTLVPSNTLHDKASYLPSHLLPFLMPVFLFPFSILCQFLHTKSRPTLANSPPFF</sequence>
<protein>
    <submittedName>
        <fullName evidence="3">Uncharacterized protein</fullName>
    </submittedName>
</protein>
<organism evidence="3 4">
    <name type="scientific">Vigna angularis var. angularis</name>
    <dbReference type="NCBI Taxonomy" id="157739"/>
    <lineage>
        <taxon>Eukaryota</taxon>
        <taxon>Viridiplantae</taxon>
        <taxon>Streptophyta</taxon>
        <taxon>Embryophyta</taxon>
        <taxon>Tracheophyta</taxon>
        <taxon>Spermatophyta</taxon>
        <taxon>Magnoliopsida</taxon>
        <taxon>eudicotyledons</taxon>
        <taxon>Gunneridae</taxon>
        <taxon>Pentapetalae</taxon>
        <taxon>rosids</taxon>
        <taxon>fabids</taxon>
        <taxon>Fabales</taxon>
        <taxon>Fabaceae</taxon>
        <taxon>Papilionoideae</taxon>
        <taxon>50 kb inversion clade</taxon>
        <taxon>NPAAA clade</taxon>
        <taxon>indigoferoid/millettioid clade</taxon>
        <taxon>Phaseoleae</taxon>
        <taxon>Vigna</taxon>
    </lineage>
</organism>
<accession>A0A0S3SNN8</accession>
<feature type="region of interest" description="Disordered" evidence="1">
    <location>
        <begin position="1"/>
        <end position="22"/>
    </location>
</feature>
<dbReference type="AlphaFoldDB" id="A0A0S3SNN8"/>
<gene>
    <name evidence="3" type="primary">Vigan.08G106700</name>
    <name evidence="3" type="ORF">VIGAN_08106700</name>
</gene>
<keyword evidence="4" id="KW-1185">Reference proteome</keyword>
<dbReference type="Proteomes" id="UP000291084">
    <property type="component" value="Chromosome 8"/>
</dbReference>